<comment type="cofactor">
    <cofactor evidence="1">
        <name>pyridoxal 5'-phosphate</name>
        <dbReference type="ChEBI" id="CHEBI:597326"/>
    </cofactor>
</comment>
<dbReference type="AlphaFoldDB" id="A0A7S0S8I8"/>
<evidence type="ECO:0000256" key="4">
    <source>
        <dbReference type="ARBA" id="ARBA00022898"/>
    </source>
</evidence>
<dbReference type="CDD" id="cd00609">
    <property type="entry name" value="AAT_like"/>
    <property type="match status" value="1"/>
</dbReference>
<sequence length="516" mass="52934">MASSSALASNDDDATAPPDLVRFLGSAATEQLANQGASQVWAEVTALAQLPGVRDLGQGWPDFGASDSARAAAATAVWGSTDPRSNQYSGIAGRPELLSAVARYYTSTGMTGVAKSEVLITTSATEAIYVALQALCDPGDQVVFLEPFFPWYFSHCRIFGAVPVTVRMQPAGDGEAGGGFMLDLEALRAAFVKGAGRTKVYIHNSPHNPTGAVFTREETEAIAALCREFDVVVLADEVYERCTFSGDGDVDGDDDRSSGSDGGPAVEVVRMADVHGMRGRTLTIGTSSKLLCLTGWRVGWMMGPPGIVGAIRTMHAYATFCAPTPLQLGVAAALEEIADEADSATRAAARAAVAAAVEVELEGKEEASLPPSPGQAKRAAAAAATSCGGALTADATAAVMANNARVLAAALTDVGLRVFKPRGGYFLVADVAPLSVGSTGGGEGSSITSVEYCRQLAHGPAKVAAVPLDVFYDPTSVPPPPTTFVRFAVCKKPETIAAAAAAIRANPVTAAGAGTS</sequence>
<evidence type="ECO:0000256" key="2">
    <source>
        <dbReference type="ARBA" id="ARBA00022576"/>
    </source>
</evidence>
<dbReference type="InterPro" id="IPR015424">
    <property type="entry name" value="PyrdxlP-dep_Trfase"/>
</dbReference>
<protein>
    <recommendedName>
        <fullName evidence="5">Aminotransferase class I/classII large domain-containing protein</fullName>
    </recommendedName>
</protein>
<dbReference type="InterPro" id="IPR004839">
    <property type="entry name" value="Aminotransferase_I/II_large"/>
</dbReference>
<organism evidence="6">
    <name type="scientific">Mantoniella antarctica</name>
    <dbReference type="NCBI Taxonomy" id="81844"/>
    <lineage>
        <taxon>Eukaryota</taxon>
        <taxon>Viridiplantae</taxon>
        <taxon>Chlorophyta</taxon>
        <taxon>Mamiellophyceae</taxon>
        <taxon>Mamiellales</taxon>
        <taxon>Mamiellaceae</taxon>
        <taxon>Mantoniella</taxon>
    </lineage>
</organism>
<dbReference type="Gene3D" id="3.40.640.10">
    <property type="entry name" value="Type I PLP-dependent aspartate aminotransferase-like (Major domain)"/>
    <property type="match status" value="1"/>
</dbReference>
<evidence type="ECO:0000256" key="1">
    <source>
        <dbReference type="ARBA" id="ARBA00001933"/>
    </source>
</evidence>
<dbReference type="InterPro" id="IPR015422">
    <property type="entry name" value="PyrdxlP-dep_Trfase_small"/>
</dbReference>
<keyword evidence="2" id="KW-0032">Aminotransferase</keyword>
<dbReference type="PANTHER" id="PTHR43807:SF20">
    <property type="entry name" value="FI04487P"/>
    <property type="match status" value="1"/>
</dbReference>
<dbReference type="EMBL" id="HBFC01004502">
    <property type="protein sequence ID" value="CAD8699747.1"/>
    <property type="molecule type" value="Transcribed_RNA"/>
</dbReference>
<dbReference type="InterPro" id="IPR051326">
    <property type="entry name" value="Kynurenine-oxoglutarate_AT"/>
</dbReference>
<dbReference type="Pfam" id="PF00155">
    <property type="entry name" value="Aminotran_1_2"/>
    <property type="match status" value="1"/>
</dbReference>
<dbReference type="InterPro" id="IPR015421">
    <property type="entry name" value="PyrdxlP-dep_Trfase_major"/>
</dbReference>
<feature type="domain" description="Aminotransferase class I/classII large" evidence="5">
    <location>
        <begin position="55"/>
        <end position="345"/>
    </location>
</feature>
<proteinExistence type="predicted"/>
<keyword evidence="4" id="KW-0663">Pyridoxal phosphate</keyword>
<dbReference type="SUPFAM" id="SSF53383">
    <property type="entry name" value="PLP-dependent transferases"/>
    <property type="match status" value="2"/>
</dbReference>
<dbReference type="PANTHER" id="PTHR43807">
    <property type="entry name" value="FI04487P"/>
    <property type="match status" value="1"/>
</dbReference>
<accession>A0A7S0S8I8</accession>
<dbReference type="GO" id="GO:0016212">
    <property type="term" value="F:kynurenine-oxoglutarate transaminase activity"/>
    <property type="evidence" value="ECO:0007669"/>
    <property type="project" value="TreeGrafter"/>
</dbReference>
<reference evidence="6" key="1">
    <citation type="submission" date="2021-01" db="EMBL/GenBank/DDBJ databases">
        <authorList>
            <person name="Corre E."/>
            <person name="Pelletier E."/>
            <person name="Niang G."/>
            <person name="Scheremetjew M."/>
            <person name="Finn R."/>
            <person name="Kale V."/>
            <person name="Holt S."/>
            <person name="Cochrane G."/>
            <person name="Meng A."/>
            <person name="Brown T."/>
            <person name="Cohen L."/>
        </authorList>
    </citation>
    <scope>NUCLEOTIDE SEQUENCE</scope>
    <source>
        <strain evidence="6">SL-175</strain>
    </source>
</reference>
<dbReference type="GO" id="GO:0005737">
    <property type="term" value="C:cytoplasm"/>
    <property type="evidence" value="ECO:0007669"/>
    <property type="project" value="TreeGrafter"/>
</dbReference>
<evidence type="ECO:0000313" key="6">
    <source>
        <dbReference type="EMBL" id="CAD8699747.1"/>
    </source>
</evidence>
<name>A0A7S0S8I8_9CHLO</name>
<gene>
    <name evidence="6" type="ORF">MANT1106_LOCUS2429</name>
</gene>
<dbReference type="GO" id="GO:0030170">
    <property type="term" value="F:pyridoxal phosphate binding"/>
    <property type="evidence" value="ECO:0007669"/>
    <property type="project" value="InterPro"/>
</dbReference>
<evidence type="ECO:0000256" key="3">
    <source>
        <dbReference type="ARBA" id="ARBA00022679"/>
    </source>
</evidence>
<keyword evidence="3" id="KW-0808">Transferase</keyword>
<evidence type="ECO:0000259" key="5">
    <source>
        <dbReference type="Pfam" id="PF00155"/>
    </source>
</evidence>
<dbReference type="Gene3D" id="3.90.1150.10">
    <property type="entry name" value="Aspartate Aminotransferase, domain 1"/>
    <property type="match status" value="1"/>
</dbReference>